<sequence>MSGSGKGVRRRTEKAIAGRERTGERGMRAAVNPASAVEPMARRRRRAAAETAPVRDPAPTPVPGPEPEAAPAAAPPAKRLRADESAGNGEIIDFCDIFSTADGQPRGHNVVEHEATYNANDSSCLSRINYFQSISILPRQANDDVSIHVPASLNQRICRGEYINHALLLKVHGGGIKFIKTSLWFFFIECGTIWSNYISF</sequence>
<dbReference type="Proteomes" id="UP000828390">
    <property type="component" value="Unassembled WGS sequence"/>
</dbReference>
<evidence type="ECO:0000256" key="1">
    <source>
        <dbReference type="SAM" id="MobiDB-lite"/>
    </source>
</evidence>
<dbReference type="EMBL" id="JAIWYP010000005">
    <property type="protein sequence ID" value="KAH3824283.1"/>
    <property type="molecule type" value="Genomic_DNA"/>
</dbReference>
<protein>
    <submittedName>
        <fullName evidence="2">Uncharacterized protein</fullName>
    </submittedName>
</protein>
<feature type="compositionally biased region" description="Basic and acidic residues" evidence="1">
    <location>
        <begin position="13"/>
        <end position="27"/>
    </location>
</feature>
<reference evidence="2" key="1">
    <citation type="journal article" date="2019" name="bioRxiv">
        <title>The Genome of the Zebra Mussel, Dreissena polymorpha: A Resource for Invasive Species Research.</title>
        <authorList>
            <person name="McCartney M.A."/>
            <person name="Auch B."/>
            <person name="Kono T."/>
            <person name="Mallez S."/>
            <person name="Zhang Y."/>
            <person name="Obille A."/>
            <person name="Becker A."/>
            <person name="Abrahante J.E."/>
            <person name="Garbe J."/>
            <person name="Badalamenti J.P."/>
            <person name="Herman A."/>
            <person name="Mangelson H."/>
            <person name="Liachko I."/>
            <person name="Sullivan S."/>
            <person name="Sone E.D."/>
            <person name="Koren S."/>
            <person name="Silverstein K.A.T."/>
            <person name="Beckman K.B."/>
            <person name="Gohl D.M."/>
        </authorList>
    </citation>
    <scope>NUCLEOTIDE SEQUENCE</scope>
    <source>
        <strain evidence="2">Duluth1</strain>
        <tissue evidence="2">Whole animal</tissue>
    </source>
</reference>
<organism evidence="2 3">
    <name type="scientific">Dreissena polymorpha</name>
    <name type="common">Zebra mussel</name>
    <name type="synonym">Mytilus polymorpha</name>
    <dbReference type="NCBI Taxonomy" id="45954"/>
    <lineage>
        <taxon>Eukaryota</taxon>
        <taxon>Metazoa</taxon>
        <taxon>Spiralia</taxon>
        <taxon>Lophotrochozoa</taxon>
        <taxon>Mollusca</taxon>
        <taxon>Bivalvia</taxon>
        <taxon>Autobranchia</taxon>
        <taxon>Heteroconchia</taxon>
        <taxon>Euheterodonta</taxon>
        <taxon>Imparidentia</taxon>
        <taxon>Neoheterodontei</taxon>
        <taxon>Myida</taxon>
        <taxon>Dreissenoidea</taxon>
        <taxon>Dreissenidae</taxon>
        <taxon>Dreissena</taxon>
    </lineage>
</organism>
<proteinExistence type="predicted"/>
<evidence type="ECO:0000313" key="2">
    <source>
        <dbReference type="EMBL" id="KAH3824283.1"/>
    </source>
</evidence>
<feature type="region of interest" description="Disordered" evidence="1">
    <location>
        <begin position="1"/>
        <end position="82"/>
    </location>
</feature>
<feature type="compositionally biased region" description="Pro residues" evidence="1">
    <location>
        <begin position="56"/>
        <end position="68"/>
    </location>
</feature>
<evidence type="ECO:0000313" key="3">
    <source>
        <dbReference type="Proteomes" id="UP000828390"/>
    </source>
</evidence>
<name>A0A9D4JXU1_DREPO</name>
<reference evidence="2" key="2">
    <citation type="submission" date="2020-11" db="EMBL/GenBank/DDBJ databases">
        <authorList>
            <person name="McCartney M.A."/>
            <person name="Auch B."/>
            <person name="Kono T."/>
            <person name="Mallez S."/>
            <person name="Becker A."/>
            <person name="Gohl D.M."/>
            <person name="Silverstein K.A.T."/>
            <person name="Koren S."/>
            <person name="Bechman K.B."/>
            <person name="Herman A."/>
            <person name="Abrahante J.E."/>
            <person name="Garbe J."/>
        </authorList>
    </citation>
    <scope>NUCLEOTIDE SEQUENCE</scope>
    <source>
        <strain evidence="2">Duluth1</strain>
        <tissue evidence="2">Whole animal</tissue>
    </source>
</reference>
<accession>A0A9D4JXU1</accession>
<gene>
    <name evidence="2" type="ORF">DPMN_126117</name>
</gene>
<dbReference type="AlphaFoldDB" id="A0A9D4JXU1"/>
<comment type="caution">
    <text evidence="2">The sequence shown here is derived from an EMBL/GenBank/DDBJ whole genome shotgun (WGS) entry which is preliminary data.</text>
</comment>
<keyword evidence="3" id="KW-1185">Reference proteome</keyword>